<dbReference type="SUPFAM" id="SSF51735">
    <property type="entry name" value="NAD(P)-binding Rossmann-fold domains"/>
    <property type="match status" value="1"/>
</dbReference>
<protein>
    <submittedName>
        <fullName evidence="3">Fatty acyl-CoA reductase</fullName>
        <ecNumber evidence="3">1.2.1.-</ecNumber>
    </submittedName>
</protein>
<dbReference type="EMBL" id="UGRY01000002">
    <property type="protein sequence ID" value="SUA75921.1"/>
    <property type="molecule type" value="Genomic_DNA"/>
</dbReference>
<keyword evidence="2 3" id="KW-0560">Oxidoreductase</keyword>
<keyword evidence="4" id="KW-1185">Reference proteome</keyword>
<evidence type="ECO:0000313" key="4">
    <source>
        <dbReference type="Proteomes" id="UP000255467"/>
    </source>
</evidence>
<evidence type="ECO:0000256" key="2">
    <source>
        <dbReference type="ARBA" id="ARBA00023002"/>
    </source>
</evidence>
<dbReference type="NCBIfam" id="NF004846">
    <property type="entry name" value="PRK06197.1"/>
    <property type="match status" value="1"/>
</dbReference>
<dbReference type="Gene3D" id="3.40.50.720">
    <property type="entry name" value="NAD(P)-binding Rossmann-like Domain"/>
    <property type="match status" value="1"/>
</dbReference>
<evidence type="ECO:0000313" key="3">
    <source>
        <dbReference type="EMBL" id="SUA75921.1"/>
    </source>
</evidence>
<evidence type="ECO:0000256" key="1">
    <source>
        <dbReference type="ARBA" id="ARBA00006484"/>
    </source>
</evidence>
<name>A0A378YHE3_9NOCA</name>
<dbReference type="OrthoDB" id="4449798at2"/>
<dbReference type="PANTHER" id="PTHR24320">
    <property type="entry name" value="RETINOL DEHYDROGENASE"/>
    <property type="match status" value="1"/>
</dbReference>
<gene>
    <name evidence="3" type="primary">acr1_1</name>
    <name evidence="3" type="ORF">NCTC1934_02299</name>
</gene>
<dbReference type="Pfam" id="PF00106">
    <property type="entry name" value="adh_short"/>
    <property type="match status" value="1"/>
</dbReference>
<dbReference type="InterPro" id="IPR036291">
    <property type="entry name" value="NAD(P)-bd_dom_sf"/>
</dbReference>
<proteinExistence type="inferred from homology"/>
<sequence length="327" mass="35269">MGKTQQPQWTAADIPDLHGRVAVVTGASAGLGVATAFLLADSGAHVVLACRNLEKAELVADSIRVGAPEAELSLVELDLAVQASVHAAAQQLRDRFAHIDLLINNAGTAVMRPERTEDDFETTIATNHLGHFALTGLLLDRLLAAPAARVVSVTSGAFGKTMDTVDVDDLFFERRDYRGLHAYAQSKLAVQLFIAELQRRLNGTDARLVATMANPGVAQSDFEQNLGPVVRFLSRPAFKWFFDSLKQTPEMGALPTVRAAVDPSVRGGEFFGPTGRFKGYPVRKAPTPGADDPELAARLWEKSEQLTGVSFRFTEPVGDLEAGHSLR</sequence>
<dbReference type="STRING" id="1406858.GCA_000710895_06184"/>
<dbReference type="Proteomes" id="UP000255467">
    <property type="component" value="Unassembled WGS sequence"/>
</dbReference>
<dbReference type="GO" id="GO:0016491">
    <property type="term" value="F:oxidoreductase activity"/>
    <property type="evidence" value="ECO:0007669"/>
    <property type="project" value="UniProtKB-KW"/>
</dbReference>
<dbReference type="AlphaFoldDB" id="A0A378YHE3"/>
<dbReference type="EC" id="1.2.1.-" evidence="3"/>
<accession>A0A378YHE3</accession>
<comment type="similarity">
    <text evidence="1">Belongs to the short-chain dehydrogenases/reductases (SDR) family.</text>
</comment>
<reference evidence="3 4" key="1">
    <citation type="submission" date="2018-06" db="EMBL/GenBank/DDBJ databases">
        <authorList>
            <consortium name="Pathogen Informatics"/>
            <person name="Doyle S."/>
        </authorList>
    </citation>
    <scope>NUCLEOTIDE SEQUENCE [LARGE SCALE GENOMIC DNA]</scope>
    <source>
        <strain evidence="3 4">NCTC1934</strain>
    </source>
</reference>
<organism evidence="3 4">
    <name type="scientific">Nocardia otitidiscaviarum</name>
    <dbReference type="NCBI Taxonomy" id="1823"/>
    <lineage>
        <taxon>Bacteria</taxon>
        <taxon>Bacillati</taxon>
        <taxon>Actinomycetota</taxon>
        <taxon>Actinomycetes</taxon>
        <taxon>Mycobacteriales</taxon>
        <taxon>Nocardiaceae</taxon>
        <taxon>Nocardia</taxon>
    </lineage>
</organism>
<dbReference type="PRINTS" id="PR00081">
    <property type="entry name" value="GDHRDH"/>
</dbReference>
<dbReference type="PANTHER" id="PTHR24320:SF148">
    <property type="entry name" value="NAD(P)-BINDING ROSSMANN-FOLD SUPERFAMILY PROTEIN"/>
    <property type="match status" value="1"/>
</dbReference>
<dbReference type="InterPro" id="IPR002347">
    <property type="entry name" value="SDR_fam"/>
</dbReference>
<dbReference type="PROSITE" id="PS00061">
    <property type="entry name" value="ADH_SHORT"/>
    <property type="match status" value="1"/>
</dbReference>
<dbReference type="RefSeq" id="WP_039809226.1">
    <property type="nucleotide sequence ID" value="NZ_UGRY01000002.1"/>
</dbReference>
<dbReference type="InterPro" id="IPR020904">
    <property type="entry name" value="Sc_DH/Rdtase_CS"/>
</dbReference>